<evidence type="ECO:0000313" key="1">
    <source>
        <dbReference type="EMBL" id="QWW78649.1"/>
    </source>
</evidence>
<sequence>MRMTVRRYRRRRTGSDSLGFAQSRFSAPFFDRLVYLSQAINQTRKPEVPWMILVSRDNYLCAGLQRSPSPVKHCRSYDSLDEALGASQLWPSARLVIDIESDIAPWLELLDALRRLTLYPPYTPVTLLVRADNYPGRLFCKTAGPFHVVERQLCATALPAALNPHDIPKEGWFSANEWKLLFPLSCGQSLKEIAQENSQPYSRVVYRLSRILNKLGLSHRQELFHLLSQLPASSSTFDRPSLPGEC</sequence>
<organism evidence="1 2">
    <name type="scientific">Leclercia pneumoniae</name>
    <dbReference type="NCBI Taxonomy" id="2815358"/>
    <lineage>
        <taxon>Bacteria</taxon>
        <taxon>Pseudomonadati</taxon>
        <taxon>Pseudomonadota</taxon>
        <taxon>Gammaproteobacteria</taxon>
        <taxon>Enterobacterales</taxon>
        <taxon>Enterobacteriaceae</taxon>
        <taxon>Leclercia</taxon>
    </lineage>
</organism>
<dbReference type="RefSeq" id="WP_207293141.1">
    <property type="nucleotide sequence ID" value="NZ_CP071383.1"/>
</dbReference>
<keyword evidence="2" id="KW-1185">Reference proteome</keyword>
<name>A0ABX8JVR4_9ENTR</name>
<reference evidence="1 2" key="1">
    <citation type="submission" date="2021-06" db="EMBL/GenBank/DDBJ databases">
        <title>Leclercia pneumoniae sp. nov.</title>
        <authorList>
            <person name="Hoenemann M."/>
            <person name="Viehweger A."/>
            <person name="Dietze N."/>
        </authorList>
    </citation>
    <scope>NUCLEOTIDE SEQUENCE [LARGE SCALE GENOMIC DNA]</scope>
    <source>
        <strain evidence="2">49125</strain>
    </source>
</reference>
<protein>
    <submittedName>
        <fullName evidence="1">DNA-binding response regulator</fullName>
    </submittedName>
</protein>
<dbReference type="Proteomes" id="UP000683497">
    <property type="component" value="Chromosome"/>
</dbReference>
<dbReference type="InterPro" id="IPR016032">
    <property type="entry name" value="Sig_transdc_resp-reg_C-effctor"/>
</dbReference>
<dbReference type="GO" id="GO:0003677">
    <property type="term" value="F:DNA binding"/>
    <property type="evidence" value="ECO:0007669"/>
    <property type="project" value="UniProtKB-KW"/>
</dbReference>
<dbReference type="EMBL" id="CP076838">
    <property type="protein sequence ID" value="QWW78649.1"/>
    <property type="molecule type" value="Genomic_DNA"/>
</dbReference>
<gene>
    <name evidence="1" type="ORF">KQ929_15540</name>
</gene>
<proteinExistence type="predicted"/>
<keyword evidence="1" id="KW-0238">DNA-binding</keyword>
<accession>A0ABX8JVR4</accession>
<evidence type="ECO:0000313" key="2">
    <source>
        <dbReference type="Proteomes" id="UP000683497"/>
    </source>
</evidence>
<dbReference type="SUPFAM" id="SSF46894">
    <property type="entry name" value="C-terminal effector domain of the bipartite response regulators"/>
    <property type="match status" value="1"/>
</dbReference>